<accession>A0A2B7J1N5</accession>
<reference evidence="8 11" key="2">
    <citation type="submission" date="2018-08" db="EMBL/GenBank/DDBJ databases">
        <title>Genome sequencing of Cutibacterium acnes KCOM 1315.</title>
        <authorList>
            <person name="Kook J.-K."/>
            <person name="Park S.-N."/>
            <person name="Lim Y.K."/>
        </authorList>
    </citation>
    <scope>NUCLEOTIDE SEQUENCE [LARGE SCALE GENOMIC DNA]</scope>
    <source>
        <strain evidence="8 11">KCOM 1315</strain>
    </source>
</reference>
<dbReference type="Pfam" id="PF00892">
    <property type="entry name" value="EamA"/>
    <property type="match status" value="2"/>
</dbReference>
<keyword evidence="5 6" id="KW-0472">Membrane</keyword>
<feature type="transmembrane region" description="Helical" evidence="6">
    <location>
        <begin position="95"/>
        <end position="114"/>
    </location>
</feature>
<dbReference type="Proteomes" id="UP000256621">
    <property type="component" value="Chromosome"/>
</dbReference>
<feature type="transmembrane region" description="Helical" evidence="6">
    <location>
        <begin position="196"/>
        <end position="212"/>
    </location>
</feature>
<evidence type="ECO:0000259" key="7">
    <source>
        <dbReference type="Pfam" id="PF00892"/>
    </source>
</evidence>
<name>A0A2B7J1N5_CUTAC</name>
<feature type="transmembrane region" description="Helical" evidence="6">
    <location>
        <begin position="62"/>
        <end position="83"/>
    </location>
</feature>
<feature type="domain" description="EamA" evidence="7">
    <location>
        <begin position="25"/>
        <end position="165"/>
    </location>
</feature>
<feature type="transmembrane region" description="Helical" evidence="6">
    <location>
        <begin position="120"/>
        <end position="141"/>
    </location>
</feature>
<evidence type="ECO:0000256" key="4">
    <source>
        <dbReference type="ARBA" id="ARBA00022989"/>
    </source>
</evidence>
<sequence length="353" mass="37467">MDMEPGIINVKQEVPGVGTMNQKVGFVSMLLSATGMGLVGTFGRLSTPVDPTTGSKYIIGDFLATGRMMVGVLGFLLIIVILGKWSELRRIRISPAIVGGGLAIGTSLALYVSATLMTTIANAVFLIYTGPLFATILARIFLKERVGLRNGIFFMLVFTGMLLTVGLVQLGGGSVVSFGLQFGAVEGLPRKPLGDLFGLGSGVFYGLALFFYRYRGDVPSEIRGFWNFVFGTVGASVVLALRIVFLDQTNPVAVMTGRNWLWAIVLFAVCGLGAIGLLVVAGKNLKAVELSTTAYWECVIALLLGWLVWGESLTLTSSIGGALIVLGGAGPVVFELFGRDHLPKDERSVPDCG</sequence>
<gene>
    <name evidence="9" type="ORF">B1B09_00435</name>
    <name evidence="8" type="ORF">DXN06_04485</name>
</gene>
<comment type="similarity">
    <text evidence="2">Belongs to the EamA transporter family.</text>
</comment>
<dbReference type="OMA" id="NAVFFIY"/>
<dbReference type="Proteomes" id="UP000226191">
    <property type="component" value="Unassembled WGS sequence"/>
</dbReference>
<evidence type="ECO:0000256" key="2">
    <source>
        <dbReference type="ARBA" id="ARBA00007362"/>
    </source>
</evidence>
<comment type="subcellular location">
    <subcellularLocation>
        <location evidence="1">Membrane</location>
        <topology evidence="1">Multi-pass membrane protein</topology>
    </subcellularLocation>
</comment>
<evidence type="ECO:0000313" key="11">
    <source>
        <dbReference type="Proteomes" id="UP000256621"/>
    </source>
</evidence>
<feature type="transmembrane region" description="Helical" evidence="6">
    <location>
        <begin position="153"/>
        <end position="176"/>
    </location>
</feature>
<feature type="transmembrane region" description="Helical" evidence="6">
    <location>
        <begin position="24"/>
        <end position="42"/>
    </location>
</feature>
<feature type="domain" description="EamA" evidence="7">
    <location>
        <begin position="193"/>
        <end position="327"/>
    </location>
</feature>
<dbReference type="OrthoDB" id="4485708at2"/>
<feature type="transmembrane region" description="Helical" evidence="6">
    <location>
        <begin position="315"/>
        <end position="337"/>
    </location>
</feature>
<feature type="transmembrane region" description="Helical" evidence="6">
    <location>
        <begin position="293"/>
        <end position="309"/>
    </location>
</feature>
<proteinExistence type="inferred from homology"/>
<evidence type="ECO:0000256" key="1">
    <source>
        <dbReference type="ARBA" id="ARBA00004141"/>
    </source>
</evidence>
<organism evidence="9 10">
    <name type="scientific">Cutibacterium acnes</name>
    <name type="common">Propionibacterium acnes</name>
    <dbReference type="NCBI Taxonomy" id="1747"/>
    <lineage>
        <taxon>Bacteria</taxon>
        <taxon>Bacillati</taxon>
        <taxon>Actinomycetota</taxon>
        <taxon>Actinomycetes</taxon>
        <taxon>Propionibacteriales</taxon>
        <taxon>Propionibacteriaceae</taxon>
        <taxon>Cutibacterium</taxon>
    </lineage>
</organism>
<dbReference type="InterPro" id="IPR037185">
    <property type="entry name" value="EmrE-like"/>
</dbReference>
<evidence type="ECO:0000313" key="10">
    <source>
        <dbReference type="Proteomes" id="UP000226191"/>
    </source>
</evidence>
<dbReference type="GeneID" id="92856617"/>
<evidence type="ECO:0000256" key="6">
    <source>
        <dbReference type="SAM" id="Phobius"/>
    </source>
</evidence>
<dbReference type="GO" id="GO:0016020">
    <property type="term" value="C:membrane"/>
    <property type="evidence" value="ECO:0007669"/>
    <property type="project" value="UniProtKB-SubCell"/>
</dbReference>
<evidence type="ECO:0000256" key="5">
    <source>
        <dbReference type="ARBA" id="ARBA00023136"/>
    </source>
</evidence>
<dbReference type="EMBL" id="MVCE01000001">
    <property type="protein sequence ID" value="PGF36163.1"/>
    <property type="molecule type" value="Genomic_DNA"/>
</dbReference>
<dbReference type="SUPFAM" id="SSF103481">
    <property type="entry name" value="Multidrug resistance efflux transporter EmrE"/>
    <property type="match status" value="2"/>
</dbReference>
<feature type="transmembrane region" description="Helical" evidence="6">
    <location>
        <begin position="260"/>
        <end position="281"/>
    </location>
</feature>
<protein>
    <submittedName>
        <fullName evidence="9">EamA family transporter</fullName>
    </submittedName>
</protein>
<feature type="transmembrane region" description="Helical" evidence="6">
    <location>
        <begin position="224"/>
        <end position="245"/>
    </location>
</feature>
<dbReference type="InterPro" id="IPR000620">
    <property type="entry name" value="EamA_dom"/>
</dbReference>
<dbReference type="PANTHER" id="PTHR22911:SF6">
    <property type="entry name" value="SOLUTE CARRIER FAMILY 35 MEMBER G1"/>
    <property type="match status" value="1"/>
</dbReference>
<dbReference type="AlphaFoldDB" id="A0A2B7J1N5"/>
<dbReference type="PANTHER" id="PTHR22911">
    <property type="entry name" value="ACYL-MALONYL CONDENSING ENZYME-RELATED"/>
    <property type="match status" value="1"/>
</dbReference>
<keyword evidence="3 6" id="KW-0812">Transmembrane</keyword>
<reference evidence="9 10" key="1">
    <citation type="submission" date="2017-02" db="EMBL/GenBank/DDBJ databases">
        <title>Prevalence of linear plasmids in Cutibacterium acnes isolates obtained from cancerous prostatic tissue.</title>
        <authorList>
            <person name="Davidsson S."/>
            <person name="Bruggemann H."/>
        </authorList>
    </citation>
    <scope>NUCLEOTIDE SEQUENCE [LARGE SCALE GENOMIC DNA]</scope>
    <source>
        <strain evidence="9 10">11-78</strain>
    </source>
</reference>
<evidence type="ECO:0000313" key="9">
    <source>
        <dbReference type="EMBL" id="PGF36163.1"/>
    </source>
</evidence>
<keyword evidence="4 6" id="KW-1133">Transmembrane helix</keyword>
<dbReference type="RefSeq" id="WP_002518131.1">
    <property type="nucleotide sequence ID" value="NZ_AP019664.1"/>
</dbReference>
<evidence type="ECO:0000313" key="8">
    <source>
        <dbReference type="EMBL" id="AXM06481.1"/>
    </source>
</evidence>
<evidence type="ECO:0000256" key="3">
    <source>
        <dbReference type="ARBA" id="ARBA00022692"/>
    </source>
</evidence>
<dbReference type="EMBL" id="CP031442">
    <property type="protein sequence ID" value="AXM06481.1"/>
    <property type="molecule type" value="Genomic_DNA"/>
</dbReference>